<keyword evidence="5 12" id="KW-0812">Transmembrane</keyword>
<evidence type="ECO:0000256" key="5">
    <source>
        <dbReference type="ARBA" id="ARBA00022692"/>
    </source>
</evidence>
<dbReference type="Proteomes" id="UP000184267">
    <property type="component" value="Unassembled WGS sequence"/>
</dbReference>
<reference evidence="13 14" key="1">
    <citation type="submission" date="2016-10" db="EMBL/GenBank/DDBJ databases">
        <title>Genome sequence of the basidiomycete white-rot fungus Trametes pubescens.</title>
        <authorList>
            <person name="Makela M.R."/>
            <person name="Granchi Z."/>
            <person name="Peng M."/>
            <person name="De Vries R.P."/>
            <person name="Grigoriev I."/>
            <person name="Riley R."/>
            <person name="Hilden K."/>
        </authorList>
    </citation>
    <scope>NUCLEOTIDE SEQUENCE [LARGE SCALE GENOMIC DNA]</scope>
    <source>
        <strain evidence="13 14">FBCC735</strain>
    </source>
</reference>
<dbReference type="EMBL" id="MNAD01001610">
    <property type="protein sequence ID" value="OJT03503.1"/>
    <property type="molecule type" value="Genomic_DNA"/>
</dbReference>
<dbReference type="GO" id="GO:0004497">
    <property type="term" value="F:monooxygenase activity"/>
    <property type="evidence" value="ECO:0007669"/>
    <property type="project" value="UniProtKB-KW"/>
</dbReference>
<evidence type="ECO:0000256" key="9">
    <source>
        <dbReference type="ARBA" id="ARBA00023004"/>
    </source>
</evidence>
<feature type="transmembrane region" description="Helical" evidence="12">
    <location>
        <begin position="6"/>
        <end position="25"/>
    </location>
</feature>
<organism evidence="13 14">
    <name type="scientific">Trametes pubescens</name>
    <name type="common">White-rot fungus</name>
    <dbReference type="NCBI Taxonomy" id="154538"/>
    <lineage>
        <taxon>Eukaryota</taxon>
        <taxon>Fungi</taxon>
        <taxon>Dikarya</taxon>
        <taxon>Basidiomycota</taxon>
        <taxon>Agaricomycotina</taxon>
        <taxon>Agaricomycetes</taxon>
        <taxon>Polyporales</taxon>
        <taxon>Polyporaceae</taxon>
        <taxon>Trametes</taxon>
    </lineage>
</organism>
<sequence>MTFELHFSGTSIAAALGALLSLLWLSTRSRKPHPPGPKPKFLIGNLKDLPSKGYEWVKYAAMTREYASDVLYFTALGTPLLVINSFEAARELLDKKGALYSSRPRLVMIKELMRYDWNLVLMSYGKTFVAQRRIVQQEFQPAVVTRLHRPVIVREVTALLSRLLVTPDIGGPAMVDHFRHLTGAIIMMTTYGHQATSAKDRFIEVAEIVREHAESRPGFALVDLFPALKYLPAWFPGASFHRQAAVERALSVRMRSEPYQDVKERMAIVAMRNFVLAMILFPGVQEHAQEELDRVVGRDRLPTFDDRAQLPYVSNVVKESLRWKAVSNLGVPHATLDSDEYRGGYIPKGTTVLANL</sequence>
<dbReference type="PANTHER" id="PTHR46300:SF7">
    <property type="entry name" value="P450, PUTATIVE (EUROFUNG)-RELATED"/>
    <property type="match status" value="1"/>
</dbReference>
<dbReference type="OrthoDB" id="2789670at2759"/>
<keyword evidence="10" id="KW-0503">Monooxygenase</keyword>
<name>A0A1M2V7H6_TRAPU</name>
<dbReference type="STRING" id="154538.A0A1M2V7H6"/>
<evidence type="ECO:0000313" key="14">
    <source>
        <dbReference type="Proteomes" id="UP000184267"/>
    </source>
</evidence>
<proteinExistence type="inferred from homology"/>
<dbReference type="PANTHER" id="PTHR46300">
    <property type="entry name" value="P450, PUTATIVE (EUROFUNG)-RELATED-RELATED"/>
    <property type="match status" value="1"/>
</dbReference>
<dbReference type="GO" id="GO:0020037">
    <property type="term" value="F:heme binding"/>
    <property type="evidence" value="ECO:0007669"/>
    <property type="project" value="InterPro"/>
</dbReference>
<dbReference type="Pfam" id="PF00067">
    <property type="entry name" value="p450"/>
    <property type="match status" value="2"/>
</dbReference>
<evidence type="ECO:0000256" key="7">
    <source>
        <dbReference type="ARBA" id="ARBA00022989"/>
    </source>
</evidence>
<evidence type="ECO:0000256" key="1">
    <source>
        <dbReference type="ARBA" id="ARBA00001971"/>
    </source>
</evidence>
<evidence type="ECO:0000256" key="3">
    <source>
        <dbReference type="ARBA" id="ARBA00010617"/>
    </source>
</evidence>
<dbReference type="OMA" id="RLVMIKE"/>
<evidence type="ECO:0000256" key="4">
    <source>
        <dbReference type="ARBA" id="ARBA00022617"/>
    </source>
</evidence>
<comment type="subcellular location">
    <subcellularLocation>
        <location evidence="2">Membrane</location>
        <topology evidence="2">Single-pass membrane protein</topology>
    </subcellularLocation>
</comment>
<dbReference type="GO" id="GO:0016705">
    <property type="term" value="F:oxidoreductase activity, acting on paired donors, with incorporation or reduction of molecular oxygen"/>
    <property type="evidence" value="ECO:0007669"/>
    <property type="project" value="InterPro"/>
</dbReference>
<keyword evidence="14" id="KW-1185">Reference proteome</keyword>
<keyword evidence="6" id="KW-0479">Metal-binding</keyword>
<keyword evidence="7 12" id="KW-1133">Transmembrane helix</keyword>
<keyword evidence="9" id="KW-0408">Iron</keyword>
<evidence type="ECO:0000256" key="10">
    <source>
        <dbReference type="ARBA" id="ARBA00023033"/>
    </source>
</evidence>
<comment type="cofactor">
    <cofactor evidence="1">
        <name>heme</name>
        <dbReference type="ChEBI" id="CHEBI:30413"/>
    </cofactor>
</comment>
<accession>A0A1M2V7H6</accession>
<evidence type="ECO:0000256" key="12">
    <source>
        <dbReference type="SAM" id="Phobius"/>
    </source>
</evidence>
<evidence type="ECO:0000256" key="11">
    <source>
        <dbReference type="ARBA" id="ARBA00023136"/>
    </source>
</evidence>
<evidence type="ECO:0000256" key="8">
    <source>
        <dbReference type="ARBA" id="ARBA00023002"/>
    </source>
</evidence>
<keyword evidence="11 12" id="KW-0472">Membrane</keyword>
<dbReference type="AlphaFoldDB" id="A0A1M2V7H6"/>
<dbReference type="Gene3D" id="1.10.630.10">
    <property type="entry name" value="Cytochrome P450"/>
    <property type="match status" value="2"/>
</dbReference>
<dbReference type="SUPFAM" id="SSF48264">
    <property type="entry name" value="Cytochrome P450"/>
    <property type="match status" value="1"/>
</dbReference>
<evidence type="ECO:0000313" key="13">
    <source>
        <dbReference type="EMBL" id="OJT03503.1"/>
    </source>
</evidence>
<dbReference type="GO" id="GO:0016020">
    <property type="term" value="C:membrane"/>
    <property type="evidence" value="ECO:0007669"/>
    <property type="project" value="UniProtKB-SubCell"/>
</dbReference>
<dbReference type="InterPro" id="IPR050364">
    <property type="entry name" value="Cytochrome_P450_fung"/>
</dbReference>
<gene>
    <name evidence="13" type="ORF">TRAPUB_5843</name>
</gene>
<comment type="similarity">
    <text evidence="3">Belongs to the cytochrome P450 family.</text>
</comment>
<keyword evidence="4" id="KW-0349">Heme</keyword>
<keyword evidence="8" id="KW-0560">Oxidoreductase</keyword>
<evidence type="ECO:0000256" key="6">
    <source>
        <dbReference type="ARBA" id="ARBA00022723"/>
    </source>
</evidence>
<dbReference type="InterPro" id="IPR036396">
    <property type="entry name" value="Cyt_P450_sf"/>
</dbReference>
<evidence type="ECO:0000256" key="2">
    <source>
        <dbReference type="ARBA" id="ARBA00004167"/>
    </source>
</evidence>
<protein>
    <submittedName>
        <fullName evidence="13">O-methylsterigmatocystin oxidoreductase</fullName>
    </submittedName>
</protein>
<comment type="caution">
    <text evidence="13">The sequence shown here is derived from an EMBL/GenBank/DDBJ whole genome shotgun (WGS) entry which is preliminary data.</text>
</comment>
<dbReference type="InterPro" id="IPR001128">
    <property type="entry name" value="Cyt_P450"/>
</dbReference>
<dbReference type="GO" id="GO:0005506">
    <property type="term" value="F:iron ion binding"/>
    <property type="evidence" value="ECO:0007669"/>
    <property type="project" value="InterPro"/>
</dbReference>